<dbReference type="InterPro" id="IPR036188">
    <property type="entry name" value="FAD/NAD-bd_sf"/>
</dbReference>
<dbReference type="RefSeq" id="WP_310172616.1">
    <property type="nucleotide sequence ID" value="NZ_BAABHE010000002.1"/>
</dbReference>
<keyword evidence="1" id="KW-0285">Flavoprotein</keyword>
<gene>
    <name evidence="6" type="ORF">J2S62_001236</name>
</gene>
<reference evidence="6 7" key="1">
    <citation type="submission" date="2023-07" db="EMBL/GenBank/DDBJ databases">
        <title>Sequencing the genomes of 1000 actinobacteria strains.</title>
        <authorList>
            <person name="Klenk H.-P."/>
        </authorList>
    </citation>
    <scope>NUCLEOTIDE SEQUENCE [LARGE SCALE GENOMIC DNA]</scope>
    <source>
        <strain evidence="6 7">DSM 22966</strain>
    </source>
</reference>
<proteinExistence type="predicted"/>
<comment type="catalytic activity">
    <reaction evidence="3">
        <text>[thioredoxin]-dithiol + NADP(+) = [thioredoxin]-disulfide + NADPH + H(+)</text>
        <dbReference type="Rhea" id="RHEA:20345"/>
        <dbReference type="Rhea" id="RHEA-COMP:10698"/>
        <dbReference type="Rhea" id="RHEA-COMP:10700"/>
        <dbReference type="ChEBI" id="CHEBI:15378"/>
        <dbReference type="ChEBI" id="CHEBI:29950"/>
        <dbReference type="ChEBI" id="CHEBI:50058"/>
        <dbReference type="ChEBI" id="CHEBI:57783"/>
        <dbReference type="ChEBI" id="CHEBI:58349"/>
        <dbReference type="EC" id="1.8.1.9"/>
    </reaction>
</comment>
<dbReference type="PRINTS" id="PR00368">
    <property type="entry name" value="FADPNR"/>
</dbReference>
<evidence type="ECO:0000259" key="5">
    <source>
        <dbReference type="Pfam" id="PF07992"/>
    </source>
</evidence>
<keyword evidence="4" id="KW-0472">Membrane</keyword>
<dbReference type="InterPro" id="IPR023753">
    <property type="entry name" value="FAD/NAD-binding_dom"/>
</dbReference>
<keyword evidence="4" id="KW-0812">Transmembrane</keyword>
<comment type="caution">
    <text evidence="6">The sequence shown here is derived from an EMBL/GenBank/DDBJ whole genome shotgun (WGS) entry which is preliminary data.</text>
</comment>
<dbReference type="EMBL" id="JAVDYJ010000001">
    <property type="protein sequence ID" value="MDR7346979.1"/>
    <property type="molecule type" value="Genomic_DNA"/>
</dbReference>
<keyword evidence="2" id="KW-0560">Oxidoreductase</keyword>
<dbReference type="PANTHER" id="PTHR48105">
    <property type="entry name" value="THIOREDOXIN REDUCTASE 1-RELATED-RELATED"/>
    <property type="match status" value="1"/>
</dbReference>
<dbReference type="Gene3D" id="3.50.50.60">
    <property type="entry name" value="FAD/NAD(P)-binding domain"/>
    <property type="match status" value="2"/>
</dbReference>
<evidence type="ECO:0000256" key="2">
    <source>
        <dbReference type="ARBA" id="ARBA00023002"/>
    </source>
</evidence>
<keyword evidence="7" id="KW-1185">Reference proteome</keyword>
<evidence type="ECO:0000313" key="6">
    <source>
        <dbReference type="EMBL" id="MDR7346979.1"/>
    </source>
</evidence>
<organism evidence="6 7">
    <name type="scientific">Enteractinococcus fodinae</name>
    <dbReference type="NCBI Taxonomy" id="684663"/>
    <lineage>
        <taxon>Bacteria</taxon>
        <taxon>Bacillati</taxon>
        <taxon>Actinomycetota</taxon>
        <taxon>Actinomycetes</taxon>
        <taxon>Micrococcales</taxon>
        <taxon>Micrococcaceae</taxon>
    </lineage>
</organism>
<sequence length="317" mass="33503">MTTTNSQPVRDVIIIGGGAAGLNAALVLARARRSVTVVDARQPRNAPSAAAHGMLGNEGINPLELLDRGRAEAQSYGAEILTATVDAARPDGQGYLVRLHDGRELQAAQLVVATGVRDVLPDIEGLSARWGKDVIHCPYCHGWEIRDQTIGIIATSATSAYQAMLFQQWSQNITLFSNGYEFEAEALDTLAALNIPVIDTPVAAVEITDDAVTGLRLTDGRTFSLQVVGVSSGKRVNLDGLEALGLETYDNPEGTFLRADDTGHTNVAGVWAAGNVMDPEIQISECASQGARVAVTINNELVFSRADAALAAARQAT</sequence>
<dbReference type="Pfam" id="PF07992">
    <property type="entry name" value="Pyr_redox_2"/>
    <property type="match status" value="1"/>
</dbReference>
<dbReference type="Proteomes" id="UP001183794">
    <property type="component" value="Unassembled WGS sequence"/>
</dbReference>
<evidence type="ECO:0000256" key="3">
    <source>
        <dbReference type="ARBA" id="ARBA00048132"/>
    </source>
</evidence>
<protein>
    <submittedName>
        <fullName evidence="6">Thioredoxin reductase</fullName>
    </submittedName>
</protein>
<evidence type="ECO:0000256" key="1">
    <source>
        <dbReference type="ARBA" id="ARBA00022630"/>
    </source>
</evidence>
<dbReference type="SUPFAM" id="SSF51905">
    <property type="entry name" value="FAD/NAD(P)-binding domain"/>
    <property type="match status" value="1"/>
</dbReference>
<dbReference type="InterPro" id="IPR050097">
    <property type="entry name" value="Ferredoxin-NADP_redctase_2"/>
</dbReference>
<evidence type="ECO:0000313" key="7">
    <source>
        <dbReference type="Proteomes" id="UP001183794"/>
    </source>
</evidence>
<evidence type="ECO:0000256" key="4">
    <source>
        <dbReference type="SAM" id="Phobius"/>
    </source>
</evidence>
<name>A0ABU2B047_9MICC</name>
<feature type="domain" description="FAD/NAD(P)-binding" evidence="5">
    <location>
        <begin position="11"/>
        <end position="289"/>
    </location>
</feature>
<feature type="transmembrane region" description="Helical" evidence="4">
    <location>
        <begin position="12"/>
        <end position="31"/>
    </location>
</feature>
<dbReference type="PRINTS" id="PR00469">
    <property type="entry name" value="PNDRDTASEII"/>
</dbReference>
<keyword evidence="4" id="KW-1133">Transmembrane helix</keyword>
<accession>A0ABU2B047</accession>